<evidence type="ECO:0000259" key="7">
    <source>
        <dbReference type="Pfam" id="PF00370"/>
    </source>
</evidence>
<evidence type="ECO:0000256" key="1">
    <source>
        <dbReference type="ARBA" id="ARBA00009156"/>
    </source>
</evidence>
<dbReference type="InterPro" id="IPR018484">
    <property type="entry name" value="FGGY_N"/>
</dbReference>
<evidence type="ECO:0000259" key="8">
    <source>
        <dbReference type="Pfam" id="PF02782"/>
    </source>
</evidence>
<evidence type="ECO:0000256" key="2">
    <source>
        <dbReference type="ARBA" id="ARBA00022679"/>
    </source>
</evidence>
<dbReference type="PANTHER" id="PTHR10196">
    <property type="entry name" value="SUGAR KINASE"/>
    <property type="match status" value="1"/>
</dbReference>
<dbReference type="InterPro" id="IPR018485">
    <property type="entry name" value="FGGY_C"/>
</dbReference>
<dbReference type="AlphaFoldDB" id="A0A412ZFX8"/>
<dbReference type="PIRSF" id="PIRSF000538">
    <property type="entry name" value="GlpK"/>
    <property type="match status" value="1"/>
</dbReference>
<feature type="domain" description="Carbohydrate kinase FGGY C-terminal" evidence="8">
    <location>
        <begin position="263"/>
        <end position="450"/>
    </location>
</feature>
<keyword evidence="4 9" id="KW-0418">Kinase</keyword>
<dbReference type="RefSeq" id="WP_118017762.1">
    <property type="nucleotide sequence ID" value="NZ_CAUHGS010000011.1"/>
</dbReference>
<dbReference type="NCBIfam" id="NF000756">
    <property type="entry name" value="PRK00047.1"/>
    <property type="match status" value="1"/>
</dbReference>
<dbReference type="Gene3D" id="3.30.420.40">
    <property type="match status" value="2"/>
</dbReference>
<evidence type="ECO:0000256" key="6">
    <source>
        <dbReference type="ARBA" id="ARBA00043149"/>
    </source>
</evidence>
<name>A0A412ZFX8_9FIRM</name>
<evidence type="ECO:0000313" key="9">
    <source>
        <dbReference type="EMBL" id="RGV79177.1"/>
    </source>
</evidence>
<comment type="caution">
    <text evidence="9">The sequence shown here is derived from an EMBL/GenBank/DDBJ whole genome shotgun (WGS) entry which is preliminary data.</text>
</comment>
<proteinExistence type="inferred from homology"/>
<dbReference type="InterPro" id="IPR000577">
    <property type="entry name" value="Carb_kinase_FGGY"/>
</dbReference>
<keyword evidence="2 9" id="KW-0808">Transferase</keyword>
<organism evidence="9 10">
    <name type="scientific">Enterocloster bolteae</name>
    <dbReference type="NCBI Taxonomy" id="208479"/>
    <lineage>
        <taxon>Bacteria</taxon>
        <taxon>Bacillati</taxon>
        <taxon>Bacillota</taxon>
        <taxon>Clostridia</taxon>
        <taxon>Lachnospirales</taxon>
        <taxon>Lachnospiraceae</taxon>
        <taxon>Enterocloster</taxon>
    </lineage>
</organism>
<dbReference type="InterPro" id="IPR043129">
    <property type="entry name" value="ATPase_NBD"/>
</dbReference>
<accession>A0A412ZFX8</accession>
<dbReference type="SUPFAM" id="SSF53067">
    <property type="entry name" value="Actin-like ATPase domain"/>
    <property type="match status" value="2"/>
</dbReference>
<dbReference type="Pfam" id="PF02782">
    <property type="entry name" value="FGGY_C"/>
    <property type="match status" value="1"/>
</dbReference>
<evidence type="ECO:0000313" key="10">
    <source>
        <dbReference type="Proteomes" id="UP000284543"/>
    </source>
</evidence>
<protein>
    <recommendedName>
        <fullName evidence="6">ATP:glycerol 3-phosphotransferase</fullName>
    </recommendedName>
</protein>
<dbReference type="PANTHER" id="PTHR10196:SF69">
    <property type="entry name" value="GLYCEROL KINASE"/>
    <property type="match status" value="1"/>
</dbReference>
<evidence type="ECO:0000256" key="4">
    <source>
        <dbReference type="ARBA" id="ARBA00022777"/>
    </source>
</evidence>
<dbReference type="InterPro" id="IPR018483">
    <property type="entry name" value="Carb_kinase_FGGY_CS"/>
</dbReference>
<dbReference type="GO" id="GO:0019563">
    <property type="term" value="P:glycerol catabolic process"/>
    <property type="evidence" value="ECO:0007669"/>
    <property type="project" value="TreeGrafter"/>
</dbReference>
<sequence>MEKQYLLSVDQSTQGTKALLFDQEGNLICRGDRPHRQIINDAGWVSHDLNEIYSNTLKVVRDVIEKAGIRREQVAGLGISNQRETSAVWDRTDGHPLADAIVWQCSRAKDICARVEESGKAEWVRRTTGINLSPYFPASKLAWFMENVKEAPQKASEGTLCLGTIDSYLVYRLTGGASFKTDYSNASRTQLFNIHSLEWDEGLCSLFGIPANALAQVCDSNAWFGDTDLEGYLNNPIPIHGVLGDSHGALFGQGCLEKGMIKTTYGTGSSIMMNIGEKPVISTHGVVTSLAWGMDGRVNYVLEGNINYTGAVITWLKDDLKLIASASETEGLARQANEDDTTYLVPAFTGIGAPYWDSEARAAIVGITRKTRTPELVKAGLECIAYQIADVVEAMSQDAGVRIEELRVDGGPTRNRYLMQFQSDILDIRVLVPDAEELSGIGAAYAAGLALGFFDRSIFGKMKRRVFEPAMDQDARRQKQDGWRAAVGTVLTRS</sequence>
<comment type="similarity">
    <text evidence="1">Belongs to the FGGY kinase family.</text>
</comment>
<keyword evidence="3" id="KW-0547">Nucleotide-binding</keyword>
<dbReference type="GO" id="GO:0004370">
    <property type="term" value="F:glycerol kinase activity"/>
    <property type="evidence" value="ECO:0007669"/>
    <property type="project" value="TreeGrafter"/>
</dbReference>
<keyword evidence="5" id="KW-0067">ATP-binding</keyword>
<evidence type="ECO:0000256" key="5">
    <source>
        <dbReference type="ARBA" id="ARBA00022840"/>
    </source>
</evidence>
<gene>
    <name evidence="9" type="ORF">DWW02_05500</name>
</gene>
<reference evidence="9 10" key="1">
    <citation type="submission" date="2018-08" db="EMBL/GenBank/DDBJ databases">
        <title>A genome reference for cultivated species of the human gut microbiota.</title>
        <authorList>
            <person name="Zou Y."/>
            <person name="Xue W."/>
            <person name="Luo G."/>
        </authorList>
    </citation>
    <scope>NUCLEOTIDE SEQUENCE [LARGE SCALE GENOMIC DNA]</scope>
    <source>
        <strain evidence="9 10">AF14-18</strain>
    </source>
</reference>
<dbReference type="PROSITE" id="PS00933">
    <property type="entry name" value="FGGY_KINASES_1"/>
    <property type="match status" value="1"/>
</dbReference>
<dbReference type="Proteomes" id="UP000284543">
    <property type="component" value="Unassembled WGS sequence"/>
</dbReference>
<dbReference type="GO" id="GO:0005829">
    <property type="term" value="C:cytosol"/>
    <property type="evidence" value="ECO:0007669"/>
    <property type="project" value="TreeGrafter"/>
</dbReference>
<feature type="domain" description="Carbohydrate kinase FGGY N-terminal" evidence="7">
    <location>
        <begin position="5"/>
        <end position="252"/>
    </location>
</feature>
<evidence type="ECO:0000256" key="3">
    <source>
        <dbReference type="ARBA" id="ARBA00022741"/>
    </source>
</evidence>
<dbReference type="Pfam" id="PF00370">
    <property type="entry name" value="FGGY_N"/>
    <property type="match status" value="1"/>
</dbReference>
<dbReference type="GO" id="GO:0005524">
    <property type="term" value="F:ATP binding"/>
    <property type="evidence" value="ECO:0007669"/>
    <property type="project" value="UniProtKB-KW"/>
</dbReference>
<dbReference type="EMBL" id="QRZM01000001">
    <property type="protein sequence ID" value="RGV79177.1"/>
    <property type="molecule type" value="Genomic_DNA"/>
</dbReference>
<dbReference type="CDD" id="cd07769">
    <property type="entry name" value="ASKHA_NBD_FGGY_GK"/>
    <property type="match status" value="1"/>
</dbReference>